<reference evidence="3 4" key="1">
    <citation type="submission" date="2024-07" db="EMBL/GenBank/DDBJ databases">
        <title>Section-level genome sequencing and comparative genomics of Aspergillus sections Usti and Cavernicolus.</title>
        <authorList>
            <consortium name="Lawrence Berkeley National Laboratory"/>
            <person name="Nybo J.L."/>
            <person name="Vesth T.C."/>
            <person name="Theobald S."/>
            <person name="Frisvad J.C."/>
            <person name="Larsen T.O."/>
            <person name="Kjaerboelling I."/>
            <person name="Rothschild-Mancinelli K."/>
            <person name="Lyhne E.K."/>
            <person name="Kogle M.E."/>
            <person name="Barry K."/>
            <person name="Clum A."/>
            <person name="Na H."/>
            <person name="Ledsgaard L."/>
            <person name="Lin J."/>
            <person name="Lipzen A."/>
            <person name="Kuo A."/>
            <person name="Riley R."/>
            <person name="Mondo S."/>
            <person name="LaButti K."/>
            <person name="Haridas S."/>
            <person name="Pangalinan J."/>
            <person name="Salamov A.A."/>
            <person name="Simmons B.A."/>
            <person name="Magnuson J.K."/>
            <person name="Chen J."/>
            <person name="Drula E."/>
            <person name="Henrissat B."/>
            <person name="Wiebenga A."/>
            <person name="Lubbers R.J."/>
            <person name="Gomes A.C."/>
            <person name="Makela M.R."/>
            <person name="Stajich J."/>
            <person name="Grigoriev I.V."/>
            <person name="Mortensen U.H."/>
            <person name="De vries R.P."/>
            <person name="Baker S.E."/>
            <person name="Andersen M.R."/>
        </authorList>
    </citation>
    <scope>NUCLEOTIDE SEQUENCE [LARGE SCALE GENOMIC DNA]</scope>
    <source>
        <strain evidence="3 4">CBS 600.67</strain>
    </source>
</reference>
<evidence type="ECO:0000313" key="3">
    <source>
        <dbReference type="EMBL" id="KAL2813624.1"/>
    </source>
</evidence>
<feature type="domain" description="DUF7729" evidence="2">
    <location>
        <begin position="106"/>
        <end position="311"/>
    </location>
</feature>
<evidence type="ECO:0000259" key="2">
    <source>
        <dbReference type="Pfam" id="PF24855"/>
    </source>
</evidence>
<evidence type="ECO:0000256" key="1">
    <source>
        <dbReference type="SAM" id="SignalP"/>
    </source>
</evidence>
<organism evidence="3 4">
    <name type="scientific">Aspergillus cavernicola</name>
    <dbReference type="NCBI Taxonomy" id="176166"/>
    <lineage>
        <taxon>Eukaryota</taxon>
        <taxon>Fungi</taxon>
        <taxon>Dikarya</taxon>
        <taxon>Ascomycota</taxon>
        <taxon>Pezizomycotina</taxon>
        <taxon>Eurotiomycetes</taxon>
        <taxon>Eurotiomycetidae</taxon>
        <taxon>Eurotiales</taxon>
        <taxon>Aspergillaceae</taxon>
        <taxon>Aspergillus</taxon>
        <taxon>Aspergillus subgen. Nidulantes</taxon>
    </lineage>
</organism>
<dbReference type="Proteomes" id="UP001610335">
    <property type="component" value="Unassembled WGS sequence"/>
</dbReference>
<feature type="chain" id="PRO_5047129380" description="DUF7729 domain-containing protein" evidence="1">
    <location>
        <begin position="29"/>
        <end position="350"/>
    </location>
</feature>
<keyword evidence="1" id="KW-0732">Signal</keyword>
<gene>
    <name evidence="3" type="ORF">BDW59DRAFT_154760</name>
</gene>
<accession>A0ABR4HDR1</accession>
<comment type="caution">
    <text evidence="3">The sequence shown here is derived from an EMBL/GenBank/DDBJ whole genome shotgun (WGS) entry which is preliminary data.</text>
</comment>
<name>A0ABR4HDR1_9EURO</name>
<dbReference type="InterPro" id="IPR056146">
    <property type="entry name" value="DUF7729"/>
</dbReference>
<feature type="signal peptide" evidence="1">
    <location>
        <begin position="1"/>
        <end position="28"/>
    </location>
</feature>
<protein>
    <recommendedName>
        <fullName evidence="2">DUF7729 domain-containing protein</fullName>
    </recommendedName>
</protein>
<dbReference type="PANTHER" id="PTHR39460:SF1">
    <property type="entry name" value="C6 TRANSCRIPTION FACTOR"/>
    <property type="match status" value="1"/>
</dbReference>
<evidence type="ECO:0000313" key="4">
    <source>
        <dbReference type="Proteomes" id="UP001610335"/>
    </source>
</evidence>
<dbReference type="PANTHER" id="PTHR39460">
    <property type="entry name" value="EXPRESSED PROTEIN"/>
    <property type="match status" value="1"/>
</dbReference>
<proteinExistence type="predicted"/>
<dbReference type="Pfam" id="PF24855">
    <property type="entry name" value="DUF7729"/>
    <property type="match status" value="1"/>
</dbReference>
<dbReference type="EMBL" id="JBFXLS010000141">
    <property type="protein sequence ID" value="KAL2813624.1"/>
    <property type="molecule type" value="Genomic_DNA"/>
</dbReference>
<sequence length="350" mass="37919">MQQQARNNLSRLLRSLLLWTLILPAASAEETATESADLLRPGPDQKIVDIVPVEYTPPISVNINSPIANIHHHGHGHAHEHEHVDPEEEYDRSLVPRSASLSSITFPTSFDTSLSNNFTSDSCPDFFNNFLSDSTFTDCHAISTLLRDSTSFFHILSSAASTSLVLDIACSADVTSCADTMSSFASDLLDDSNCGQDYEESNPLVTDAYFNMITYEPIYRATCLQNPDTSDYCFVDAVTNTSNPTDYDVYLLPYGSTIDAAPYPTCDACLQATLDIFSQWAEVDGQSLADSYLPTAVAINQRCGSGFANVNITAGQGDESPSSASARSTLPLPLWASLSISISMGMLFGL</sequence>
<keyword evidence="4" id="KW-1185">Reference proteome</keyword>